<dbReference type="InterPro" id="IPR042264">
    <property type="entry name" value="DPH1/DPH2_2"/>
</dbReference>
<dbReference type="FunFam" id="2.70.98.10:FF:000014">
    <property type="entry name" value="Aldose 1-epimerase, putative"/>
    <property type="match status" value="1"/>
</dbReference>
<name>A0A0L0NJY7_TOLOC</name>
<evidence type="ECO:0000256" key="3">
    <source>
        <dbReference type="ARBA" id="ARBA00010173"/>
    </source>
</evidence>
<evidence type="ECO:0000256" key="16">
    <source>
        <dbReference type="ARBA" id="ARBA00048403"/>
    </source>
</evidence>
<evidence type="ECO:0000256" key="17">
    <source>
        <dbReference type="SAM" id="MobiDB-lite"/>
    </source>
</evidence>
<evidence type="ECO:0000256" key="14">
    <source>
        <dbReference type="ARBA" id="ARBA00032574"/>
    </source>
</evidence>
<dbReference type="NCBIfam" id="TIGR00322">
    <property type="entry name" value="diphth2_R"/>
    <property type="match status" value="1"/>
</dbReference>
<evidence type="ECO:0000256" key="5">
    <source>
        <dbReference type="ARBA" id="ARBA00021915"/>
    </source>
</evidence>
<keyword evidence="10" id="KW-0411">Iron-sulfur</keyword>
<reference evidence="19 20" key="1">
    <citation type="journal article" date="2015" name="BMC Genomics">
        <title>The genome of the truffle-parasite Tolypocladium ophioglossoides and the evolution of antifungal peptaibiotics.</title>
        <authorList>
            <person name="Quandt C.A."/>
            <person name="Bushley K.E."/>
            <person name="Spatafora J.W."/>
        </authorList>
    </citation>
    <scope>NUCLEOTIDE SEQUENCE [LARGE SCALE GENOMIC DNA]</scope>
    <source>
        <strain evidence="19 20">CBS 100239</strain>
    </source>
</reference>
<dbReference type="AlphaFoldDB" id="A0A0L0NJY7"/>
<dbReference type="InterPro" id="IPR014718">
    <property type="entry name" value="GH-type_carb-bd"/>
</dbReference>
<feature type="chain" id="PRO_5005545220" description="2-(3-amino-3-carboxypropyl)histidine synthase subunit 1" evidence="18">
    <location>
        <begin position="20"/>
        <end position="898"/>
    </location>
</feature>
<dbReference type="InterPro" id="IPR042263">
    <property type="entry name" value="DPH1/DPH2_1"/>
</dbReference>
<feature type="compositionally biased region" description="Basic residues" evidence="17">
    <location>
        <begin position="422"/>
        <end position="438"/>
    </location>
</feature>
<evidence type="ECO:0000256" key="9">
    <source>
        <dbReference type="ARBA" id="ARBA00023004"/>
    </source>
</evidence>
<evidence type="ECO:0000256" key="13">
    <source>
        <dbReference type="ARBA" id="ARBA00031690"/>
    </source>
</evidence>
<evidence type="ECO:0000313" key="19">
    <source>
        <dbReference type="EMBL" id="KND94354.1"/>
    </source>
</evidence>
<protein>
    <recommendedName>
        <fullName evidence="5">2-(3-amino-3-carboxypropyl)histidine synthase subunit 1</fullName>
        <ecNumber evidence="4">2.5.1.108</ecNumber>
    </recommendedName>
    <alternativeName>
        <fullName evidence="14">Diphthamide biosynthesis protein 1</fullName>
    </alternativeName>
    <alternativeName>
        <fullName evidence="15">Diphtheria toxin resistance protein 1</fullName>
    </alternativeName>
    <alternativeName>
        <fullName evidence="13">S-adenosyl-L-methionine:L-histidine 3-amino-3-carboxypropyltransferase 1</fullName>
    </alternativeName>
</protein>
<comment type="cofactor">
    <cofactor evidence="1">
        <name>[4Fe-4S] cluster</name>
        <dbReference type="ChEBI" id="CHEBI:49883"/>
    </cofactor>
</comment>
<dbReference type="GO" id="GO:0090560">
    <property type="term" value="F:2-(3-amino-3-carboxypropyl)histidine synthase activity"/>
    <property type="evidence" value="ECO:0007669"/>
    <property type="project" value="UniProtKB-EC"/>
</dbReference>
<evidence type="ECO:0000256" key="12">
    <source>
        <dbReference type="ARBA" id="ARBA00023277"/>
    </source>
</evidence>
<dbReference type="CDD" id="cd09019">
    <property type="entry name" value="galactose_mutarotase_like"/>
    <property type="match status" value="1"/>
</dbReference>
<evidence type="ECO:0000256" key="8">
    <source>
        <dbReference type="ARBA" id="ARBA00022723"/>
    </source>
</evidence>
<dbReference type="Pfam" id="PF01263">
    <property type="entry name" value="Aldose_epim"/>
    <property type="match status" value="1"/>
</dbReference>
<comment type="catalytic activity">
    <reaction evidence="16">
        <text>L-histidyl-[translation elongation factor 2] + S-adenosyl-L-methionine = 2-[(3S)-amino-3-carboxypropyl]-L-histidyl-[translation elongation factor 2] + S-methyl-5'-thioadenosine + H(+)</text>
        <dbReference type="Rhea" id="RHEA:36783"/>
        <dbReference type="Rhea" id="RHEA-COMP:9748"/>
        <dbReference type="Rhea" id="RHEA-COMP:9749"/>
        <dbReference type="ChEBI" id="CHEBI:15378"/>
        <dbReference type="ChEBI" id="CHEBI:17509"/>
        <dbReference type="ChEBI" id="CHEBI:29979"/>
        <dbReference type="ChEBI" id="CHEBI:59789"/>
        <dbReference type="ChEBI" id="CHEBI:73995"/>
        <dbReference type="EC" id="2.5.1.108"/>
    </reaction>
</comment>
<dbReference type="SFLD" id="SFLDS00032">
    <property type="entry name" value="Radical_SAM_3-amino-3-carboxyp"/>
    <property type="match status" value="1"/>
</dbReference>
<evidence type="ECO:0000256" key="1">
    <source>
        <dbReference type="ARBA" id="ARBA00001966"/>
    </source>
</evidence>
<dbReference type="Gene3D" id="3.40.50.11860">
    <property type="entry name" value="Diphthamide synthesis DPH1/DPH2 domain 3"/>
    <property type="match status" value="1"/>
</dbReference>
<sequence length="898" mass="98396">MKWATKLLALAVASPLASAAEVTTTTTTPKPDQDGKFWIYGDGLSAAFIPYGASISNLMFKDQYGVERDLVGGFDNASYYTMDKQHPHFGGVPGRYANRIKNSSFEIDGHTYKVLANENPTKANPAGLDTLHGGPDGWDWRNFTVVAHTNSSVTFSIVDPDGKEGFPGEVVSVITYALTGRDWDISMVAVATTKKTPIMLSSHTYWNLDGFANNETNTALNHSLHMPYGGQRIAVDDILIPTGEILSNARGSVNDFWSKPRQIGAALQDPALKGNCGFNCTGYDNCYTVNRGALGNFDWRKEGPVATLSSPWLGIQLDVFTDQDAFQVYSCHGQNGSMALKKTQGVTNNGSGAAFPRTIPKYGCVVLEVEDYIDGINHPEWMRNQVFGPSDGPYVLQAKYRFSLTSEHDKKKKGSCPSRRELPHKRCGTGLRRARKPGKSMEDDRAQVDLGIAADIEESQMAHAAQSEHASSEDPTTAAKQPKKRFVGRRAAAEAAAQRGTASTNGESGAVQAAKPRRPPRLLNRVPKEILDNPNLKEAIALLPANYSFEIPKTIHRIRTSGAKKVALQMPEGLLLFATTISDILTQFCPGIETLIMGDVTYGACCIDDYTARAMGCDLLVHYAHSCLIPVDVTKIKTLYVFVDISIDADHLLASLERSFASGKTVAVVGTIQFNATIHGVRDALEAAGFRVLVPQIAPLSKGEILGCTSPRLRDEDGVDLILYLGDGRFHLESIMIHNPSVPAYRYDPYSRKLTREAYAHDEMQSLRRTAIRGARTARRWGLILGSLGRQGNPHTMALIERRLAERGIPFVNLLLSEIFPGKLAMMSDVECWVQVACPRLSIDWGYAFPRPLLTPYEALVALGERQDWDKEGGVYPMDYYGKEGLGRTRPPVDEGAG</sequence>
<evidence type="ECO:0000256" key="18">
    <source>
        <dbReference type="SAM" id="SignalP"/>
    </source>
</evidence>
<evidence type="ECO:0000256" key="4">
    <source>
        <dbReference type="ARBA" id="ARBA00012221"/>
    </source>
</evidence>
<dbReference type="InterPro" id="IPR016435">
    <property type="entry name" value="DPH1/DPH2"/>
</dbReference>
<keyword evidence="11" id="KW-0413">Isomerase</keyword>
<dbReference type="EC" id="2.5.1.108" evidence="4"/>
<dbReference type="FunFam" id="3.40.50.11860:FF:000002">
    <property type="entry name" value="2-(3-amino-3-carboxypropyl)histidine synthase subunit 1"/>
    <property type="match status" value="1"/>
</dbReference>
<comment type="pathway">
    <text evidence="2">Protein modification; peptidyl-diphthamide biosynthesis.</text>
</comment>
<dbReference type="EMBL" id="LFRF01000002">
    <property type="protein sequence ID" value="KND94354.1"/>
    <property type="molecule type" value="Genomic_DNA"/>
</dbReference>
<proteinExistence type="inferred from homology"/>
<dbReference type="FunFam" id="3.40.50.11850:FF:000001">
    <property type="entry name" value="2-(3-amino-3-carboxypropyl)histidine synthase subunit 1"/>
    <property type="match status" value="1"/>
</dbReference>
<keyword evidence="20" id="KW-1185">Reference proteome</keyword>
<dbReference type="PANTHER" id="PTHR10762">
    <property type="entry name" value="DIPHTHAMIDE BIOSYNTHESIS PROTEIN"/>
    <property type="match status" value="1"/>
</dbReference>
<dbReference type="Proteomes" id="UP000036947">
    <property type="component" value="Unassembled WGS sequence"/>
</dbReference>
<evidence type="ECO:0000256" key="15">
    <source>
        <dbReference type="ARBA" id="ARBA00032789"/>
    </source>
</evidence>
<evidence type="ECO:0000313" key="20">
    <source>
        <dbReference type="Proteomes" id="UP000036947"/>
    </source>
</evidence>
<feature type="region of interest" description="Disordered" evidence="17">
    <location>
        <begin position="406"/>
        <end position="445"/>
    </location>
</feature>
<accession>A0A0L0NJY7</accession>
<gene>
    <name evidence="19" type="ORF">TOPH_00912</name>
</gene>
<evidence type="ECO:0000256" key="7">
    <source>
        <dbReference type="ARBA" id="ARBA00022691"/>
    </source>
</evidence>
<feature type="region of interest" description="Disordered" evidence="17">
    <location>
        <begin position="460"/>
        <end position="518"/>
    </location>
</feature>
<feature type="signal peptide" evidence="18">
    <location>
        <begin position="1"/>
        <end position="19"/>
    </location>
</feature>
<dbReference type="InterPro" id="IPR042265">
    <property type="entry name" value="DPH1/DPH2_3"/>
</dbReference>
<comment type="caution">
    <text evidence="19">The sequence shown here is derived from an EMBL/GenBank/DDBJ whole genome shotgun (WGS) entry which is preliminary data.</text>
</comment>
<dbReference type="SUPFAM" id="SSF74650">
    <property type="entry name" value="Galactose mutarotase-like"/>
    <property type="match status" value="1"/>
</dbReference>
<feature type="compositionally biased region" description="Low complexity" evidence="17">
    <location>
        <begin position="489"/>
        <end position="502"/>
    </location>
</feature>
<dbReference type="Pfam" id="PF01866">
    <property type="entry name" value="Diphthamide_syn"/>
    <property type="match status" value="1"/>
</dbReference>
<dbReference type="Gene3D" id="2.70.98.10">
    <property type="match status" value="1"/>
</dbReference>
<feature type="compositionally biased region" description="Low complexity" evidence="17">
    <location>
        <begin position="460"/>
        <end position="469"/>
    </location>
</feature>
<evidence type="ECO:0000256" key="2">
    <source>
        <dbReference type="ARBA" id="ARBA00005156"/>
    </source>
</evidence>
<dbReference type="GO" id="GO:0017183">
    <property type="term" value="P:protein histidyl modification to diphthamide"/>
    <property type="evidence" value="ECO:0007669"/>
    <property type="project" value="UniProtKB-UniPathway"/>
</dbReference>
<dbReference type="InterPro" id="IPR047215">
    <property type="entry name" value="Galactose_mutarotase-like"/>
</dbReference>
<evidence type="ECO:0000256" key="11">
    <source>
        <dbReference type="ARBA" id="ARBA00023235"/>
    </source>
</evidence>
<dbReference type="UniPathway" id="UPA00559"/>
<dbReference type="GO" id="GO:0051536">
    <property type="term" value="F:iron-sulfur cluster binding"/>
    <property type="evidence" value="ECO:0007669"/>
    <property type="project" value="UniProtKB-KW"/>
</dbReference>
<dbReference type="Gene3D" id="3.40.50.11850">
    <property type="entry name" value="Diphthamide synthesis DPH1/DPH2 domain 2"/>
    <property type="match status" value="1"/>
</dbReference>
<dbReference type="GO" id="GO:0005975">
    <property type="term" value="P:carbohydrate metabolic process"/>
    <property type="evidence" value="ECO:0007669"/>
    <property type="project" value="InterPro"/>
</dbReference>
<organism evidence="19 20">
    <name type="scientific">Tolypocladium ophioglossoides (strain CBS 100239)</name>
    <name type="common">Snaketongue truffleclub</name>
    <name type="synonym">Elaphocordyceps ophioglossoides</name>
    <dbReference type="NCBI Taxonomy" id="1163406"/>
    <lineage>
        <taxon>Eukaryota</taxon>
        <taxon>Fungi</taxon>
        <taxon>Dikarya</taxon>
        <taxon>Ascomycota</taxon>
        <taxon>Pezizomycotina</taxon>
        <taxon>Sordariomycetes</taxon>
        <taxon>Hypocreomycetidae</taxon>
        <taxon>Hypocreales</taxon>
        <taxon>Ophiocordycipitaceae</taxon>
        <taxon>Tolypocladium</taxon>
    </lineage>
</organism>
<keyword evidence="9" id="KW-0408">Iron</keyword>
<keyword evidence="6" id="KW-0808">Transferase</keyword>
<dbReference type="InterPro" id="IPR011013">
    <property type="entry name" value="Gal_mutarotase_sf_dom"/>
</dbReference>
<keyword evidence="12" id="KW-0119">Carbohydrate metabolism</keyword>
<keyword evidence="7" id="KW-0949">S-adenosyl-L-methionine</keyword>
<keyword evidence="18" id="KW-0732">Signal</keyword>
<dbReference type="PANTHER" id="PTHR10762:SF1">
    <property type="entry name" value="2-(3-AMINO-3-CARBOXYPROPYL)HISTIDINE SYNTHASE SUBUNIT 1"/>
    <property type="match status" value="1"/>
</dbReference>
<dbReference type="STRING" id="1163406.A0A0L0NJY7"/>
<dbReference type="Gene3D" id="3.40.50.11840">
    <property type="entry name" value="Diphthamide synthesis DPH1/DPH2 domain 1"/>
    <property type="match status" value="1"/>
</dbReference>
<dbReference type="GO" id="GO:0016853">
    <property type="term" value="F:isomerase activity"/>
    <property type="evidence" value="ECO:0007669"/>
    <property type="project" value="UniProtKB-KW"/>
</dbReference>
<dbReference type="FunFam" id="3.40.50.11840:FF:000001">
    <property type="entry name" value="2-(3-amino-3-carboxypropyl)histidine synthase subunit 1"/>
    <property type="match status" value="1"/>
</dbReference>
<evidence type="ECO:0000256" key="6">
    <source>
        <dbReference type="ARBA" id="ARBA00022679"/>
    </source>
</evidence>
<comment type="similarity">
    <text evidence="3">Belongs to the DPH1/DPH2 family. DPH1 subfamily.</text>
</comment>
<dbReference type="GO" id="GO:0030246">
    <property type="term" value="F:carbohydrate binding"/>
    <property type="evidence" value="ECO:0007669"/>
    <property type="project" value="InterPro"/>
</dbReference>
<dbReference type="InterPro" id="IPR008183">
    <property type="entry name" value="Aldose_1/G6P_1-epimerase"/>
</dbReference>
<dbReference type="OrthoDB" id="274691at2759"/>
<dbReference type="GO" id="GO:0046872">
    <property type="term" value="F:metal ion binding"/>
    <property type="evidence" value="ECO:0007669"/>
    <property type="project" value="UniProtKB-KW"/>
</dbReference>
<evidence type="ECO:0000256" key="10">
    <source>
        <dbReference type="ARBA" id="ARBA00023014"/>
    </source>
</evidence>
<keyword evidence="8" id="KW-0479">Metal-binding</keyword>